<keyword evidence="4" id="KW-0479">Metal-binding</keyword>
<sequence length="1451" mass="157109">MKNKKSKRFNPLLGTATPQHHRMLCTAMMSVSLIIACNAQASDVEVYHQGAQFDKRLMLMVDQSRTMGGAGALDLLKEYPICVGKGVSNILGSGGGLGLLGDKDALELVTNTVGAVDQVALQGLLGGSLDPLLKITTESPSSKYNYARNYCTVVTTDLVVKTLDGLLKPLLGATGLDAKSYIENTCDFQANVKLLNSVSAVGVYRCYDKLSRVKNALTDVLLGNSSTGLKPLPDNVSVGISVMPVDVMTNDRAGRILAPACKLSTTRASDINFRCFEKTYTGSATTYRNYLVEKIAGNIQSKGDFNLQNVLVIVPKLIAALVGDIFSKLWSILSDPLKGLSELLEFKGTASTVNDLLKTLGLAGNVPTASTYAETGAYLMGTTTKGTGARQMALEVDILQLLGLGLLTKRYNCDAYGTNDDRNWEADGTCKQNAWNYKWLGIGYTRDSSWIVVSNDLVSGLLGDNLLTNIVGVVAKINSRTLYYGYHAQQDSEYSGFSNSVDASKRSTTFYRAPTDTPQCNANGIMVITGGVPNITPTVTDALLKQGAEGLGTQNAIERLMGRSLNTSATDLSKLDLSNVFQCDASAGLKSTTLSSRDYATWSCIGNYTKKLLDKNITTGVIGVGREFTTIPSTTDSAQLEASMTGVNNSLLGQIVPNLLKDTLNVLLGGTLVNGLTSLLGNVFPTDAEDVKNLARWGVLGKGGWYNSASSENIANSIYNFYANLGISNRETFLGVPVVPTDPLTPYNLDNYVFQNMFVPDDKQTWFGNVKKYLADTGETIQTKTITDVWSNSNIQSTKTSILTGGFADKLPTATSSSASSRQLYVNRACITKDKKYDVSASIGLIGNDYYTKLCESQSKDPRRSDLMNLLGYQIQTTNNQESLIAKPEYKKVGMVLHSSPIKITQSATIKNDGSLTRDDYLVFGTVQGLLHVVNASTGVEKFAFLPNELLENAKQRKAFTGTNLEGHDNFNNMQYGIDAPWTAYSEYVWNTKDGKLTVGKSATDATCIKDGVSTGACGKQYLYGGLRMGGRSYYALDLSLWDDQTKPSLKFYIDPASGKVYSSTTPEGKSFDAIKYMGQSWSKPTVAWVNWQGKRKLVIFVGGGYDAGGNDGNANNGGYEQVSYAQSNKIGSGVYMFDAENGDLLWWASNLATTANTGATMALKTNMQYSVVSRINAVDRNGDGLVDHLYFGDLGGQLWRVDINNGSNPQQFAQAAQLLDLQNNKPSDLTDANLRFYEAPIFSVYGYGANSLAVLSIATTNRSLPISDQSAGVVFNLFDNDVTQVSFSTRDMAANNKNLVAYAQLPKYGELTMVNRPQYGWYAKLSNQQKVMDEPVVINKNLYVSIFDPIAQEGRVADCSIGVQGLSSVRRFCLPYGVCEKSADLTTTLKLGKGILPVTIGAGTTSNGVTTRQILGGSSTDRDSTKDVLSSTQTTRRQIVPLKWYEQYTP</sequence>
<evidence type="ECO:0000256" key="6">
    <source>
        <dbReference type="ARBA" id="ARBA00023263"/>
    </source>
</evidence>
<evidence type="ECO:0000256" key="7">
    <source>
        <dbReference type="SAM" id="MobiDB-lite"/>
    </source>
</evidence>
<keyword evidence="5" id="KW-0106">Calcium</keyword>
<dbReference type="RefSeq" id="WP_076033112.1">
    <property type="nucleotide sequence ID" value="NZ_CP016896.1"/>
</dbReference>
<dbReference type="EMBL" id="CP016896">
    <property type="protein sequence ID" value="APV36624.1"/>
    <property type="molecule type" value="Genomic_DNA"/>
</dbReference>
<evidence type="ECO:0000256" key="5">
    <source>
        <dbReference type="ARBA" id="ARBA00022837"/>
    </source>
</evidence>
<evidence type="ECO:0000259" key="9">
    <source>
        <dbReference type="Pfam" id="PF05567"/>
    </source>
</evidence>
<evidence type="ECO:0000313" key="10">
    <source>
        <dbReference type="EMBL" id="APV36624.1"/>
    </source>
</evidence>
<keyword evidence="8" id="KW-0732">Signal</keyword>
<keyword evidence="6" id="KW-0281">Fimbrium</keyword>
<evidence type="ECO:0000256" key="4">
    <source>
        <dbReference type="ARBA" id="ARBA00022723"/>
    </source>
</evidence>
<dbReference type="Pfam" id="PF05567">
    <property type="entry name" value="T4P_PilY1"/>
    <property type="match status" value="1"/>
</dbReference>
<feature type="region of interest" description="Disordered" evidence="7">
    <location>
        <begin position="1412"/>
        <end position="1432"/>
    </location>
</feature>
<dbReference type="InterPro" id="IPR008707">
    <property type="entry name" value="B-propeller_PilY1"/>
</dbReference>
<evidence type="ECO:0000256" key="8">
    <source>
        <dbReference type="SAM" id="SignalP"/>
    </source>
</evidence>
<name>A0A1P8EK85_9GAMM</name>
<reference evidence="10 11" key="1">
    <citation type="submission" date="2016-08" db="EMBL/GenBank/DDBJ databases">
        <title>Complete genome sequence of Acinetobacter baylyi strain GFJ2.</title>
        <authorList>
            <person name="Tabata M."/>
            <person name="Kuboki S."/>
            <person name="Gibu N."/>
            <person name="Kinouchi Y."/>
            <person name="Vangnai A."/>
            <person name="Kasai D."/>
            <person name="Fukuda M."/>
        </authorList>
    </citation>
    <scope>NUCLEOTIDE SEQUENCE [LARGE SCALE GENOMIC DNA]</scope>
    <source>
        <strain evidence="10 11">GFJ2</strain>
    </source>
</reference>
<dbReference type="GO" id="GO:0046872">
    <property type="term" value="F:metal ion binding"/>
    <property type="evidence" value="ECO:0007669"/>
    <property type="project" value="UniProtKB-KW"/>
</dbReference>
<proteinExistence type="inferred from homology"/>
<keyword evidence="3" id="KW-1029">Fimbrium biogenesis</keyword>
<dbReference type="Proteomes" id="UP000185674">
    <property type="component" value="Chromosome"/>
</dbReference>
<dbReference type="KEGG" id="asol:BEN76_11595"/>
<dbReference type="InterPro" id="IPR011047">
    <property type="entry name" value="Quinoprotein_ADH-like_sf"/>
</dbReference>
<dbReference type="GO" id="GO:0009289">
    <property type="term" value="C:pilus"/>
    <property type="evidence" value="ECO:0007669"/>
    <property type="project" value="UniProtKB-SubCell"/>
</dbReference>
<evidence type="ECO:0000256" key="3">
    <source>
        <dbReference type="ARBA" id="ARBA00022558"/>
    </source>
</evidence>
<dbReference type="SUPFAM" id="SSF50998">
    <property type="entry name" value="Quinoprotein alcohol dehydrogenase-like"/>
    <property type="match status" value="1"/>
</dbReference>
<organism evidence="10 11">
    <name type="scientific">Acinetobacter soli</name>
    <dbReference type="NCBI Taxonomy" id="487316"/>
    <lineage>
        <taxon>Bacteria</taxon>
        <taxon>Pseudomonadati</taxon>
        <taxon>Pseudomonadota</taxon>
        <taxon>Gammaproteobacteria</taxon>
        <taxon>Moraxellales</taxon>
        <taxon>Moraxellaceae</taxon>
        <taxon>Acinetobacter</taxon>
    </lineage>
</organism>
<gene>
    <name evidence="10" type="ORF">BEN76_11595</name>
</gene>
<feature type="chain" id="PRO_5012456116" description="PilY1 beta-propeller domain-containing protein" evidence="8">
    <location>
        <begin position="42"/>
        <end position="1451"/>
    </location>
</feature>
<evidence type="ECO:0000256" key="2">
    <source>
        <dbReference type="ARBA" id="ARBA00008387"/>
    </source>
</evidence>
<evidence type="ECO:0000313" key="11">
    <source>
        <dbReference type="Proteomes" id="UP000185674"/>
    </source>
</evidence>
<evidence type="ECO:0000256" key="1">
    <source>
        <dbReference type="ARBA" id="ARBA00004561"/>
    </source>
</evidence>
<accession>A0A1P8EK85</accession>
<comment type="subcellular location">
    <subcellularLocation>
        <location evidence="1">Fimbrium</location>
    </subcellularLocation>
</comment>
<dbReference type="eggNOG" id="COG3419">
    <property type="taxonomic scope" value="Bacteria"/>
</dbReference>
<comment type="similarity">
    <text evidence="2">Belongs to the PilY1 family.</text>
</comment>
<dbReference type="STRING" id="487316.BEN76_11595"/>
<feature type="signal peptide" evidence="8">
    <location>
        <begin position="1"/>
        <end position="41"/>
    </location>
</feature>
<feature type="domain" description="PilY1 beta-propeller" evidence="9">
    <location>
        <begin position="1020"/>
        <end position="1213"/>
    </location>
</feature>
<protein>
    <recommendedName>
        <fullName evidence="9">PilY1 beta-propeller domain-containing protein</fullName>
    </recommendedName>
</protein>